<dbReference type="EMBL" id="FWXO01000001">
    <property type="protein sequence ID" value="SMC39040.1"/>
    <property type="molecule type" value="Genomic_DNA"/>
</dbReference>
<dbReference type="Gene3D" id="3.40.630.30">
    <property type="match status" value="1"/>
</dbReference>
<dbReference type="Proteomes" id="UP000192360">
    <property type="component" value="Unassembled WGS sequence"/>
</dbReference>
<dbReference type="PROSITE" id="PS51186">
    <property type="entry name" value="GNAT"/>
    <property type="match status" value="1"/>
</dbReference>
<dbReference type="Pfam" id="PF14542">
    <property type="entry name" value="Acetyltransf_CG"/>
    <property type="match status" value="1"/>
</dbReference>
<sequence>MKIIQSEKNTAGKFTAFINETEVGHITYSWSGPQKLTILHTEVHSEFGGQGIGKKLVLHIAEFARKSKSKIKPMCTYAKAVFDKTPEIQDVLG</sequence>
<dbReference type="AlphaFoldDB" id="A0A1W1YS55"/>
<feature type="domain" description="N-acetyltransferase" evidence="1">
    <location>
        <begin position="1"/>
        <end position="93"/>
    </location>
</feature>
<accession>A0A1W1YS55</accession>
<dbReference type="OrthoDB" id="9793389at2"/>
<dbReference type="InterPro" id="IPR031165">
    <property type="entry name" value="GNAT_YJDJ"/>
</dbReference>
<dbReference type="CDD" id="cd04301">
    <property type="entry name" value="NAT_SF"/>
    <property type="match status" value="1"/>
</dbReference>
<reference evidence="3 4" key="1">
    <citation type="submission" date="2017-04" db="EMBL/GenBank/DDBJ databases">
        <authorList>
            <person name="Afonso C.L."/>
            <person name="Miller P.J."/>
            <person name="Scott M.A."/>
            <person name="Spackman E."/>
            <person name="Goraichik I."/>
            <person name="Dimitrov K.M."/>
            <person name="Suarez D.L."/>
            <person name="Swayne D.E."/>
        </authorList>
    </citation>
    <scope>NUCLEOTIDE SEQUENCE [LARGE SCALE GENOMIC DNA]</scope>
    <source>
        <strain evidence="3 4">DSM 21164</strain>
    </source>
</reference>
<name>A0A1W1YS55_9FLAO</name>
<evidence type="ECO:0000259" key="1">
    <source>
        <dbReference type="PROSITE" id="PS51186"/>
    </source>
</evidence>
<dbReference type="STRING" id="504486.SAMN05660703_0829"/>
<keyword evidence="4" id="KW-1185">Reference proteome</keyword>
<feature type="domain" description="N-acetyltransferase" evidence="2">
    <location>
        <begin position="6"/>
        <end position="93"/>
    </location>
</feature>
<dbReference type="PROSITE" id="PS51729">
    <property type="entry name" value="GNAT_YJDJ"/>
    <property type="match status" value="1"/>
</dbReference>
<evidence type="ECO:0000259" key="2">
    <source>
        <dbReference type="PROSITE" id="PS51729"/>
    </source>
</evidence>
<dbReference type="RefSeq" id="WP_084060125.1">
    <property type="nucleotide sequence ID" value="NZ_FWXO01000001.1"/>
</dbReference>
<gene>
    <name evidence="3" type="ORF">SAMN05660703_0829</name>
</gene>
<evidence type="ECO:0000313" key="4">
    <source>
        <dbReference type="Proteomes" id="UP000192360"/>
    </source>
</evidence>
<organism evidence="3 4">
    <name type="scientific">Cellulophaga tyrosinoxydans</name>
    <dbReference type="NCBI Taxonomy" id="504486"/>
    <lineage>
        <taxon>Bacteria</taxon>
        <taxon>Pseudomonadati</taxon>
        <taxon>Bacteroidota</taxon>
        <taxon>Flavobacteriia</taxon>
        <taxon>Flavobacteriales</taxon>
        <taxon>Flavobacteriaceae</taxon>
        <taxon>Cellulophaga</taxon>
    </lineage>
</organism>
<dbReference type="InterPro" id="IPR000182">
    <property type="entry name" value="GNAT_dom"/>
</dbReference>
<dbReference type="InterPro" id="IPR016181">
    <property type="entry name" value="Acyl_CoA_acyltransferase"/>
</dbReference>
<proteinExistence type="predicted"/>
<dbReference type="GO" id="GO:0016747">
    <property type="term" value="F:acyltransferase activity, transferring groups other than amino-acyl groups"/>
    <property type="evidence" value="ECO:0007669"/>
    <property type="project" value="InterPro"/>
</dbReference>
<dbReference type="InterPro" id="IPR045057">
    <property type="entry name" value="Gcn5-rel_NAT"/>
</dbReference>
<dbReference type="SUPFAM" id="SSF55729">
    <property type="entry name" value="Acyl-CoA N-acyltransferases (Nat)"/>
    <property type="match status" value="1"/>
</dbReference>
<evidence type="ECO:0000313" key="3">
    <source>
        <dbReference type="EMBL" id="SMC39040.1"/>
    </source>
</evidence>
<protein>
    <submittedName>
        <fullName evidence="3">Uncharacterized protein</fullName>
    </submittedName>
</protein>
<dbReference type="PANTHER" id="PTHR31435">
    <property type="entry name" value="PROTEIN NATD1"/>
    <property type="match status" value="1"/>
</dbReference>
<dbReference type="PANTHER" id="PTHR31435:SF10">
    <property type="entry name" value="BSR4717 PROTEIN"/>
    <property type="match status" value="1"/>
</dbReference>